<feature type="transmembrane region" description="Helical" evidence="6">
    <location>
        <begin position="169"/>
        <end position="192"/>
    </location>
</feature>
<evidence type="ECO:0000256" key="4">
    <source>
        <dbReference type="ARBA" id="ARBA00022989"/>
    </source>
</evidence>
<organism evidence="8 9">
    <name type="scientific">Massilia cavernae</name>
    <dbReference type="NCBI Taxonomy" id="2320864"/>
    <lineage>
        <taxon>Bacteria</taxon>
        <taxon>Pseudomonadati</taxon>
        <taxon>Pseudomonadota</taxon>
        <taxon>Betaproteobacteria</taxon>
        <taxon>Burkholderiales</taxon>
        <taxon>Oxalobacteraceae</taxon>
        <taxon>Telluria group</taxon>
        <taxon>Massilia</taxon>
    </lineage>
</organism>
<dbReference type="InterPro" id="IPR003838">
    <property type="entry name" value="ABC3_permease_C"/>
</dbReference>
<gene>
    <name evidence="8" type="ORF">D3872_23440</name>
</gene>
<evidence type="ECO:0000313" key="8">
    <source>
        <dbReference type="EMBL" id="RJG08537.1"/>
    </source>
</evidence>
<feature type="transmembrane region" description="Helical" evidence="6">
    <location>
        <begin position="224"/>
        <end position="249"/>
    </location>
</feature>
<reference evidence="8 9" key="1">
    <citation type="submission" date="2018-09" db="EMBL/GenBank/DDBJ databases">
        <authorList>
            <person name="Zhu H."/>
        </authorList>
    </citation>
    <scope>NUCLEOTIDE SEQUENCE [LARGE SCALE GENOMIC DNA]</scope>
    <source>
        <strain evidence="8 9">K1S02-61</strain>
    </source>
</reference>
<evidence type="ECO:0000256" key="1">
    <source>
        <dbReference type="ARBA" id="ARBA00004651"/>
    </source>
</evidence>
<evidence type="ECO:0000256" key="5">
    <source>
        <dbReference type="ARBA" id="ARBA00023136"/>
    </source>
</evidence>
<evidence type="ECO:0000313" key="9">
    <source>
        <dbReference type="Proteomes" id="UP000284006"/>
    </source>
</evidence>
<keyword evidence="2" id="KW-1003">Cell membrane</keyword>
<dbReference type="InterPro" id="IPR038766">
    <property type="entry name" value="Membrane_comp_ABC_pdt"/>
</dbReference>
<evidence type="ECO:0000256" key="2">
    <source>
        <dbReference type="ARBA" id="ARBA00022475"/>
    </source>
</evidence>
<feature type="transmembrane region" description="Helical" evidence="6">
    <location>
        <begin position="261"/>
        <end position="281"/>
    </location>
</feature>
<dbReference type="GO" id="GO:0005886">
    <property type="term" value="C:plasma membrane"/>
    <property type="evidence" value="ECO:0007669"/>
    <property type="project" value="UniProtKB-SubCell"/>
</dbReference>
<keyword evidence="3 6" id="KW-0812">Transmembrane</keyword>
<name>A0A418X7U6_9BURK</name>
<feature type="transmembrane region" description="Helical" evidence="6">
    <location>
        <begin position="108"/>
        <end position="127"/>
    </location>
</feature>
<accession>A0A418X7U6</accession>
<evidence type="ECO:0000256" key="3">
    <source>
        <dbReference type="ARBA" id="ARBA00022692"/>
    </source>
</evidence>
<comment type="caution">
    <text evidence="8">The sequence shown here is derived from an EMBL/GenBank/DDBJ whole genome shotgun (WGS) entry which is preliminary data.</text>
</comment>
<protein>
    <submittedName>
        <fullName evidence="8">FtsX-like permease family protein</fullName>
    </submittedName>
</protein>
<dbReference type="RefSeq" id="WP_119813034.1">
    <property type="nucleotide sequence ID" value="NZ_QYUP01000182.1"/>
</dbReference>
<keyword evidence="4 6" id="KW-1133">Transmembrane helix</keyword>
<dbReference type="PANTHER" id="PTHR30287:SF1">
    <property type="entry name" value="INNER MEMBRANE PROTEIN"/>
    <property type="match status" value="1"/>
</dbReference>
<dbReference type="OrthoDB" id="5292592at2"/>
<dbReference type="AlphaFoldDB" id="A0A418X7U6"/>
<keyword evidence="9" id="KW-1185">Reference proteome</keyword>
<feature type="non-terminal residue" evidence="8">
    <location>
        <position position="1"/>
    </location>
</feature>
<sequence>LFPMIRGRLTQVNGTPVTRDTYDSDDARRLSDREFNLSTMNDIPATNEIVAGKWFTDGPGVAEASVEQGIAKTLRLNLGDTLRFNIGGLDVDVKVTSTRKLEWGSMRANFFVIINPAAMATAAQTYMTAFHLPGDGAQLGNSLAREFPNLTVVDVSGILRQIQEVVDQVVVAVEFLFMFTLASGVLVLYAALMGSQDERTREAGLLRALGATRRQLSQAQWIEFSLVGGLAGLLAATGAAALGWALATYQFKFAWTFTPTVWLAGIVVGAVCAIVGGWLGLRNVLRQPPLQTLREA</sequence>
<dbReference type="Proteomes" id="UP000284006">
    <property type="component" value="Unassembled WGS sequence"/>
</dbReference>
<keyword evidence="5 6" id="KW-0472">Membrane</keyword>
<dbReference type="PANTHER" id="PTHR30287">
    <property type="entry name" value="MEMBRANE COMPONENT OF PREDICTED ABC SUPERFAMILY METABOLITE UPTAKE TRANSPORTER"/>
    <property type="match status" value="1"/>
</dbReference>
<dbReference type="EMBL" id="QYUP01000182">
    <property type="protein sequence ID" value="RJG08537.1"/>
    <property type="molecule type" value="Genomic_DNA"/>
</dbReference>
<evidence type="ECO:0000259" key="7">
    <source>
        <dbReference type="Pfam" id="PF02687"/>
    </source>
</evidence>
<feature type="domain" description="ABC3 transporter permease C-terminal" evidence="7">
    <location>
        <begin position="175"/>
        <end position="289"/>
    </location>
</feature>
<evidence type="ECO:0000256" key="6">
    <source>
        <dbReference type="SAM" id="Phobius"/>
    </source>
</evidence>
<dbReference type="Pfam" id="PF02687">
    <property type="entry name" value="FtsX"/>
    <property type="match status" value="1"/>
</dbReference>
<comment type="subcellular location">
    <subcellularLocation>
        <location evidence="1">Cell membrane</location>
        <topology evidence="1">Multi-pass membrane protein</topology>
    </subcellularLocation>
</comment>
<proteinExistence type="predicted"/>